<dbReference type="RefSeq" id="WP_013372021.1">
    <property type="nucleotide sequence ID" value="NC_014622.2"/>
</dbReference>
<dbReference type="eggNOG" id="ENOG5030QFV">
    <property type="taxonomic scope" value="Bacteria"/>
</dbReference>
<dbReference type="KEGG" id="ppm:PPSC2_16290"/>
<evidence type="ECO:0000313" key="2">
    <source>
        <dbReference type="EMBL" id="ADO57435.1"/>
    </source>
</evidence>
<dbReference type="OrthoDB" id="2663545at2"/>
<reference evidence="2 3" key="1">
    <citation type="journal article" date="2011" name="J. Bacteriol.">
        <title>Complete genome sequence of Paenibacillus polymyxa SC2, a strain of plant growth-promoting Rhizobacterium with broad-spectrum antimicrobial activity.</title>
        <authorList>
            <person name="Ma M."/>
            <person name="Wang C."/>
            <person name="Ding Y."/>
            <person name="Li L."/>
            <person name="Shen D."/>
            <person name="Jiang X."/>
            <person name="Guan D."/>
            <person name="Cao F."/>
            <person name="Chen H."/>
            <person name="Feng R."/>
            <person name="Wang X."/>
            <person name="Ge Y."/>
            <person name="Yao L."/>
            <person name="Bing X."/>
            <person name="Yang X."/>
            <person name="Li J."/>
            <person name="Du B."/>
        </authorList>
    </citation>
    <scope>NUCLEOTIDE SEQUENCE [LARGE SCALE GENOMIC DNA]</scope>
    <source>
        <strain evidence="2 3">SC2</strain>
    </source>
</reference>
<evidence type="ECO:0000313" key="3">
    <source>
        <dbReference type="Proteomes" id="UP000006868"/>
    </source>
</evidence>
<evidence type="ECO:0008006" key="4">
    <source>
        <dbReference type="Google" id="ProtNLM"/>
    </source>
</evidence>
<accession>E3E575</accession>
<name>E3E575_PAEPS</name>
<dbReference type="PATRIC" id="fig|886882.15.peg.3477"/>
<dbReference type="EMBL" id="CP002213">
    <property type="protein sequence ID" value="ADO57435.1"/>
    <property type="molecule type" value="Genomic_DNA"/>
</dbReference>
<evidence type="ECO:0000256" key="1">
    <source>
        <dbReference type="SAM" id="SignalP"/>
    </source>
</evidence>
<feature type="chain" id="PRO_5039024381" description="Pxo1-15" evidence="1">
    <location>
        <begin position="27"/>
        <end position="280"/>
    </location>
</feature>
<organism evidence="2 3">
    <name type="scientific">Paenibacillus polymyxa (strain SC2)</name>
    <name type="common">Bacillus polymyxa</name>
    <dbReference type="NCBI Taxonomy" id="886882"/>
    <lineage>
        <taxon>Bacteria</taxon>
        <taxon>Bacillati</taxon>
        <taxon>Bacillota</taxon>
        <taxon>Bacilli</taxon>
        <taxon>Bacillales</taxon>
        <taxon>Paenibacillaceae</taxon>
        <taxon>Paenibacillus</taxon>
    </lineage>
</organism>
<keyword evidence="1" id="KW-0732">Signal</keyword>
<dbReference type="AlphaFoldDB" id="E3E575"/>
<dbReference type="Proteomes" id="UP000006868">
    <property type="component" value="Chromosome"/>
</dbReference>
<proteinExistence type="predicted"/>
<gene>
    <name evidence="2" type="ORF">PPSC2_16290</name>
</gene>
<dbReference type="HOGENOM" id="CLU_1022490_0_0_9"/>
<feature type="signal peptide" evidence="1">
    <location>
        <begin position="1"/>
        <end position="26"/>
    </location>
</feature>
<protein>
    <recommendedName>
        <fullName evidence="4">Pxo1-15</fullName>
    </recommendedName>
</protein>
<sequence length="280" mass="30171">MKKKTFFSSALSFCLLGAVVVPSVICASSDASDSANTSSIAIKNAGKTTTGDHVITPQRARDVFNDTFENEKNPVSRFVLDPGYGHLKIMVKNTGDSTMTFSLVHTDSNKQYIVKTVGAHKSLTWDSVNSFSQGLRSGNYEIQWRAGGDIVHVTAWGVSGTDSAKVTPQRGIGVIDVRLTGGATAATGFVIPKGHGHVKLSIKNYSDHPVKVSLTHEGSNKEYISALPIAPHDTVIWRSTDEGYSSGMRSGYYTFQWRGADYKVDGHVWGVVGSQPGDVQ</sequence>